<feature type="chain" id="PRO_5034331179" evidence="1">
    <location>
        <begin position="29"/>
        <end position="298"/>
    </location>
</feature>
<accession>A0A8D8TC02</accession>
<dbReference type="AlphaFoldDB" id="A0A8D8TC02"/>
<evidence type="ECO:0000256" key="1">
    <source>
        <dbReference type="SAM" id="SignalP"/>
    </source>
</evidence>
<sequence>MVSCLPCHHTLVELASLVLLVWIGQIQCLIDKEKDLEGLVTDSSIDTHEIPLKYDLFRDRVLPELLQTVPDDIMEDYINQIPEVDVTIDTRHTTIVYRHDHLYYTAPHDLYRKLRYYKWKFRSRRRRTTPTPEPSFTLDEEDFLELRNQVKMVVTEKHEIVDPNDPPTMWFTRNTGTPVYPAQRLHSVILKKQFFDKKVPDSYYDDQFDYAQGRVTNPLLELVGMTFNTVFRTMRRLNRTVTFIPFRIGSWRTSSWYPVTTAYYTLPTDMYPNTYFLFLSLVPCHHSLLHVYQLHPTH</sequence>
<dbReference type="EMBL" id="HBUF01273767">
    <property type="protein sequence ID" value="CAG6685866.1"/>
    <property type="molecule type" value="Transcribed_RNA"/>
</dbReference>
<feature type="signal peptide" evidence="1">
    <location>
        <begin position="1"/>
        <end position="28"/>
    </location>
</feature>
<protein>
    <submittedName>
        <fullName evidence="2">Uncharacterized protein</fullName>
    </submittedName>
</protein>
<keyword evidence="1" id="KW-0732">Signal</keyword>
<reference evidence="2" key="1">
    <citation type="submission" date="2021-05" db="EMBL/GenBank/DDBJ databases">
        <authorList>
            <person name="Alioto T."/>
            <person name="Alioto T."/>
            <person name="Gomez Garrido J."/>
        </authorList>
    </citation>
    <scope>NUCLEOTIDE SEQUENCE</scope>
</reference>
<evidence type="ECO:0000313" key="2">
    <source>
        <dbReference type="EMBL" id="CAG6685866.1"/>
    </source>
</evidence>
<proteinExistence type="predicted"/>
<name>A0A8D8TC02_9HEMI</name>
<organism evidence="2">
    <name type="scientific">Cacopsylla melanoneura</name>
    <dbReference type="NCBI Taxonomy" id="428564"/>
    <lineage>
        <taxon>Eukaryota</taxon>
        <taxon>Metazoa</taxon>
        <taxon>Ecdysozoa</taxon>
        <taxon>Arthropoda</taxon>
        <taxon>Hexapoda</taxon>
        <taxon>Insecta</taxon>
        <taxon>Pterygota</taxon>
        <taxon>Neoptera</taxon>
        <taxon>Paraneoptera</taxon>
        <taxon>Hemiptera</taxon>
        <taxon>Sternorrhyncha</taxon>
        <taxon>Psylloidea</taxon>
        <taxon>Psyllidae</taxon>
        <taxon>Psyllinae</taxon>
        <taxon>Cacopsylla</taxon>
    </lineage>
</organism>